<dbReference type="Pfam" id="PF11838">
    <property type="entry name" value="ERAP1_C"/>
    <property type="match status" value="1"/>
</dbReference>
<evidence type="ECO:0000313" key="15">
    <source>
        <dbReference type="EMBL" id="CAE0255701.1"/>
    </source>
</evidence>
<evidence type="ECO:0000256" key="2">
    <source>
        <dbReference type="ARBA" id="ARBA00022438"/>
    </source>
</evidence>
<feature type="binding site" evidence="9">
    <location>
        <position position="307"/>
    </location>
    <ligand>
        <name>Zn(2+)</name>
        <dbReference type="ChEBI" id="CHEBI:29105"/>
        <note>catalytic</note>
    </ligand>
</feature>
<comment type="similarity">
    <text evidence="1 11">Belongs to the peptidase M1 family.</text>
</comment>
<keyword evidence="6 9" id="KW-0862">Zinc</keyword>
<dbReference type="AlphaFoldDB" id="A0A7S3GAA1"/>
<dbReference type="PANTHER" id="PTHR11533">
    <property type="entry name" value="PROTEASE M1 ZINC METALLOPROTEASE"/>
    <property type="match status" value="1"/>
</dbReference>
<feature type="domain" description="Peptidase M1 membrane alanine aminopeptidase" evidence="12">
    <location>
        <begin position="231"/>
        <end position="448"/>
    </location>
</feature>
<dbReference type="InterPro" id="IPR027268">
    <property type="entry name" value="Peptidase_M4/M1_CTD_sf"/>
</dbReference>
<dbReference type="GO" id="GO:0008270">
    <property type="term" value="F:zinc ion binding"/>
    <property type="evidence" value="ECO:0007669"/>
    <property type="project" value="UniProtKB-UniRule"/>
</dbReference>
<evidence type="ECO:0000256" key="11">
    <source>
        <dbReference type="RuleBase" id="RU364040"/>
    </source>
</evidence>
<dbReference type="Gene3D" id="1.10.390.10">
    <property type="entry name" value="Neutral Protease Domain 2"/>
    <property type="match status" value="1"/>
</dbReference>
<keyword evidence="7 11" id="KW-0482">Metalloprotease</keyword>
<feature type="domain" description="Aminopeptidase N-like N-terminal" evidence="14">
    <location>
        <begin position="17"/>
        <end position="196"/>
    </location>
</feature>
<dbReference type="FunFam" id="1.10.390.10:FF:000001">
    <property type="entry name" value="Aminopeptidase"/>
    <property type="match status" value="1"/>
</dbReference>
<evidence type="ECO:0000256" key="3">
    <source>
        <dbReference type="ARBA" id="ARBA00022670"/>
    </source>
</evidence>
<reference evidence="15" key="1">
    <citation type="submission" date="2021-01" db="EMBL/GenBank/DDBJ databases">
        <authorList>
            <person name="Corre E."/>
            <person name="Pelletier E."/>
            <person name="Niang G."/>
            <person name="Scheremetjew M."/>
            <person name="Finn R."/>
            <person name="Kale V."/>
            <person name="Holt S."/>
            <person name="Cochrane G."/>
            <person name="Meng A."/>
            <person name="Brown T."/>
            <person name="Cohen L."/>
        </authorList>
    </citation>
    <scope>NUCLEOTIDE SEQUENCE</scope>
    <source>
        <strain evidence="15">NIES-2562</strain>
    </source>
</reference>
<evidence type="ECO:0000256" key="8">
    <source>
        <dbReference type="PIRSR" id="PIRSR634016-1"/>
    </source>
</evidence>
<evidence type="ECO:0000259" key="12">
    <source>
        <dbReference type="Pfam" id="PF01433"/>
    </source>
</evidence>
<organism evidence="15">
    <name type="scientific">Palpitomonas bilix</name>
    <dbReference type="NCBI Taxonomy" id="652834"/>
    <lineage>
        <taxon>Eukaryota</taxon>
        <taxon>Eukaryota incertae sedis</taxon>
    </lineage>
</organism>
<dbReference type="GO" id="GO:0042277">
    <property type="term" value="F:peptide binding"/>
    <property type="evidence" value="ECO:0007669"/>
    <property type="project" value="TreeGrafter"/>
</dbReference>
<keyword evidence="5 11" id="KW-0378">Hydrolase</keyword>
<dbReference type="SUPFAM" id="SSF63737">
    <property type="entry name" value="Leukotriene A4 hydrolase N-terminal domain"/>
    <property type="match status" value="1"/>
</dbReference>
<dbReference type="InterPro" id="IPR014782">
    <property type="entry name" value="Peptidase_M1_dom"/>
</dbReference>
<dbReference type="InterPro" id="IPR034016">
    <property type="entry name" value="M1_APN-typ"/>
</dbReference>
<evidence type="ECO:0000259" key="13">
    <source>
        <dbReference type="Pfam" id="PF11838"/>
    </source>
</evidence>
<keyword evidence="3 11" id="KW-0645">Protease</keyword>
<dbReference type="EMBL" id="HBIB01027659">
    <property type="protein sequence ID" value="CAE0255701.1"/>
    <property type="molecule type" value="Transcribed_RNA"/>
</dbReference>
<dbReference type="Gene3D" id="1.25.50.20">
    <property type="match status" value="1"/>
</dbReference>
<evidence type="ECO:0000256" key="4">
    <source>
        <dbReference type="ARBA" id="ARBA00022723"/>
    </source>
</evidence>
<dbReference type="GO" id="GO:0070006">
    <property type="term" value="F:metalloaminopeptidase activity"/>
    <property type="evidence" value="ECO:0007669"/>
    <property type="project" value="TreeGrafter"/>
</dbReference>
<dbReference type="InterPro" id="IPR042097">
    <property type="entry name" value="Aminopeptidase_N-like_N_sf"/>
</dbReference>
<dbReference type="InterPro" id="IPR024571">
    <property type="entry name" value="ERAP1-like_C_dom"/>
</dbReference>
<evidence type="ECO:0000259" key="14">
    <source>
        <dbReference type="Pfam" id="PF17900"/>
    </source>
</evidence>
<sequence length="867" mass="96696">MSGDEVKPVLLPDNVRPQKYDLHFNLNFEKDLFTVDEKIHVKVAAATKELQFHALELEVENVSLRLADGKEVQPSSQAIDNEVLTLTFAEELPAGELDVSLKASAPFNKNMTGLYSYQGVDGDTPRTFACTQFEATDARRAFVCIDEPTAKATFNVVMTLPKDMVGLSNMPITNEESGDSTKTLHFGETPVMSTYLLALVAGVFESVEAVTKTGTVVRVWTPLGRKGEGEFAADIGARVLDFFAEYFDIPFPLPKQDMVTIAEFAAGAMENWGLVTYRETALLFDPAKSTTAAKKRVAEVVAHELAHQWFGNLVTMQWWTDLWLNEGFATWVGTLAVDYLLPTWNVWTNFLSMYTSRAFDSDGLPSTHPVEVPIAEAREVNDVFDNISYCKGASTIRMVHSFLGEEAFRNGLRIYLKRHKYGNAGTMDLWKAWEEASGKAVSSLMHDWTKTEGHPLVTASAKEEGDVIRVHVSQERYCTSGVTEDMKKQKWFIPINVVSSNGDKMVFELHDKEGEFTVKKANWVKINAGQGGFYRVKYDDYLMKGLNEALSKGELDGTDRLGMVMDISALPTTGDIPTDQALRMIMACSNETDYSIWSIILGFVGSVENVFDDDELEEKNNAFRLQLAAKAAERIGFDAKEGENEVDGLLRGLLVGFLVIPGSPFYQKYEKVYQQMYALFKAGDTKGAIDACPANLRASVYKFAVKYMGEEGFNMVYDIAMNAPMQDEKNRGVMNLGCSTDVETLKKVAELTLDGVKVKHQDAFYVLFGIARTPKGERVALDYLIQKWAEIRKTFGEGQFLLSRMVEVVAGNVSREDRANELRSFLDSAEGLKDIRRSIGEILAGVDTRVAWQKRDQAAVKAFFLSL</sequence>
<evidence type="ECO:0000256" key="10">
    <source>
        <dbReference type="PIRSR" id="PIRSR634016-4"/>
    </source>
</evidence>
<proteinExistence type="inferred from homology"/>
<dbReference type="GO" id="GO:0016020">
    <property type="term" value="C:membrane"/>
    <property type="evidence" value="ECO:0007669"/>
    <property type="project" value="TreeGrafter"/>
</dbReference>
<feature type="site" description="Transition state stabilizer" evidence="10">
    <location>
        <position position="389"/>
    </location>
</feature>
<dbReference type="SUPFAM" id="SSF55486">
    <property type="entry name" value="Metalloproteases ('zincins'), catalytic domain"/>
    <property type="match status" value="1"/>
</dbReference>
<dbReference type="Pfam" id="PF17900">
    <property type="entry name" value="Peptidase_M1_N"/>
    <property type="match status" value="1"/>
</dbReference>
<feature type="binding site" evidence="9">
    <location>
        <position position="326"/>
    </location>
    <ligand>
        <name>Zn(2+)</name>
        <dbReference type="ChEBI" id="CHEBI:29105"/>
        <note>catalytic</note>
    </ligand>
</feature>
<dbReference type="EC" id="3.4.11.-" evidence="11"/>
<dbReference type="CDD" id="cd09601">
    <property type="entry name" value="M1_APN-Q_like"/>
    <property type="match status" value="1"/>
</dbReference>
<evidence type="ECO:0000256" key="5">
    <source>
        <dbReference type="ARBA" id="ARBA00022801"/>
    </source>
</evidence>
<protein>
    <recommendedName>
        <fullName evidence="11">Aminopeptidase</fullName>
        <ecNumber evidence="11">3.4.11.-</ecNumber>
    </recommendedName>
</protein>
<dbReference type="PANTHER" id="PTHR11533:SF174">
    <property type="entry name" value="PUROMYCIN-SENSITIVE AMINOPEPTIDASE-RELATED"/>
    <property type="match status" value="1"/>
</dbReference>
<dbReference type="Gene3D" id="2.60.40.1910">
    <property type="match status" value="1"/>
</dbReference>
<dbReference type="Pfam" id="PF01433">
    <property type="entry name" value="Peptidase_M1"/>
    <property type="match status" value="1"/>
</dbReference>
<feature type="binding site" evidence="9">
    <location>
        <position position="303"/>
    </location>
    <ligand>
        <name>Zn(2+)</name>
        <dbReference type="ChEBI" id="CHEBI:29105"/>
        <note>catalytic</note>
    </ligand>
</feature>
<name>A0A7S3GAA1_9EUKA</name>
<comment type="cofactor">
    <cofactor evidence="9 11">
        <name>Zn(2+)</name>
        <dbReference type="ChEBI" id="CHEBI:29105"/>
    </cofactor>
    <text evidence="9 11">Binds 1 zinc ion per subunit.</text>
</comment>
<evidence type="ECO:0000256" key="6">
    <source>
        <dbReference type="ARBA" id="ARBA00022833"/>
    </source>
</evidence>
<dbReference type="InterPro" id="IPR050344">
    <property type="entry name" value="Peptidase_M1_aminopeptidases"/>
</dbReference>
<dbReference type="GO" id="GO:0043171">
    <property type="term" value="P:peptide catabolic process"/>
    <property type="evidence" value="ECO:0007669"/>
    <property type="project" value="TreeGrafter"/>
</dbReference>
<accession>A0A7S3GAA1</accession>
<dbReference type="GO" id="GO:0005615">
    <property type="term" value="C:extracellular space"/>
    <property type="evidence" value="ECO:0007669"/>
    <property type="project" value="TreeGrafter"/>
</dbReference>
<dbReference type="InterPro" id="IPR045357">
    <property type="entry name" value="Aminopeptidase_N-like_N"/>
</dbReference>
<keyword evidence="4 9" id="KW-0479">Metal-binding</keyword>
<feature type="domain" description="ERAP1-like C-terminal" evidence="13">
    <location>
        <begin position="523"/>
        <end position="846"/>
    </location>
</feature>
<evidence type="ECO:0000256" key="7">
    <source>
        <dbReference type="ARBA" id="ARBA00023049"/>
    </source>
</evidence>
<feature type="active site" description="Proton acceptor" evidence="8">
    <location>
        <position position="304"/>
    </location>
</feature>
<dbReference type="Gene3D" id="2.60.40.1730">
    <property type="entry name" value="tricorn interacting facor f3 domain"/>
    <property type="match status" value="1"/>
</dbReference>
<evidence type="ECO:0000256" key="1">
    <source>
        <dbReference type="ARBA" id="ARBA00010136"/>
    </source>
</evidence>
<gene>
    <name evidence="15" type="ORF">PBIL07802_LOCUS17955</name>
</gene>
<dbReference type="GO" id="GO:0006508">
    <property type="term" value="P:proteolysis"/>
    <property type="evidence" value="ECO:0007669"/>
    <property type="project" value="UniProtKB-KW"/>
</dbReference>
<dbReference type="GO" id="GO:0005737">
    <property type="term" value="C:cytoplasm"/>
    <property type="evidence" value="ECO:0007669"/>
    <property type="project" value="TreeGrafter"/>
</dbReference>
<evidence type="ECO:0000256" key="9">
    <source>
        <dbReference type="PIRSR" id="PIRSR634016-3"/>
    </source>
</evidence>
<dbReference type="InterPro" id="IPR001930">
    <property type="entry name" value="Peptidase_M1"/>
</dbReference>
<keyword evidence="2 11" id="KW-0031">Aminopeptidase</keyword>
<dbReference type="PRINTS" id="PR00756">
    <property type="entry name" value="ALADIPTASE"/>
</dbReference>